<keyword evidence="2" id="KW-0808">Transferase</keyword>
<proteinExistence type="predicted"/>
<keyword evidence="3" id="KW-1185">Reference proteome</keyword>
<sequence length="83" mass="8982">MPAPSMPRGRSGFVSNVATLPHARGRGLARAVMTELVRWLDEETDADRIDLAATTEGAPLYRSLGFDAAAFPTMRRPKPVSVT</sequence>
<protein>
    <submittedName>
        <fullName evidence="2">Acetyltransferase</fullName>
    </submittedName>
</protein>
<dbReference type="eggNOG" id="COG0456">
    <property type="taxonomic scope" value="Bacteria"/>
</dbReference>
<gene>
    <name evidence="2" type="ORF">N802_02440</name>
</gene>
<dbReference type="InterPro" id="IPR016181">
    <property type="entry name" value="Acyl_CoA_acyltransferase"/>
</dbReference>
<dbReference type="AlphaFoldDB" id="A0A0A0JCL7"/>
<dbReference type="Gene3D" id="3.40.630.30">
    <property type="match status" value="1"/>
</dbReference>
<dbReference type="InterPro" id="IPR000182">
    <property type="entry name" value="GNAT_dom"/>
</dbReference>
<name>A0A0A0JCL7_9MICO</name>
<dbReference type="Proteomes" id="UP000030002">
    <property type="component" value="Unassembled WGS sequence"/>
</dbReference>
<dbReference type="CDD" id="cd04301">
    <property type="entry name" value="NAT_SF"/>
    <property type="match status" value="1"/>
</dbReference>
<accession>A0A0A0JCL7</accession>
<dbReference type="GO" id="GO:0016747">
    <property type="term" value="F:acyltransferase activity, transferring groups other than amino-acyl groups"/>
    <property type="evidence" value="ECO:0007669"/>
    <property type="project" value="InterPro"/>
</dbReference>
<dbReference type="SUPFAM" id="SSF55729">
    <property type="entry name" value="Acyl-CoA N-acyltransferases (Nat)"/>
    <property type="match status" value="1"/>
</dbReference>
<dbReference type="Pfam" id="PF00583">
    <property type="entry name" value="Acetyltransf_1"/>
    <property type="match status" value="1"/>
</dbReference>
<evidence type="ECO:0000313" key="3">
    <source>
        <dbReference type="Proteomes" id="UP000030002"/>
    </source>
</evidence>
<dbReference type="PROSITE" id="PS51186">
    <property type="entry name" value="GNAT"/>
    <property type="match status" value="1"/>
</dbReference>
<reference evidence="2 3" key="1">
    <citation type="submission" date="2013-08" db="EMBL/GenBank/DDBJ databases">
        <title>The genome sequence of Knoellia sinensis.</title>
        <authorList>
            <person name="Zhu W."/>
            <person name="Wang G."/>
        </authorList>
    </citation>
    <scope>NUCLEOTIDE SEQUENCE [LARGE SCALE GENOMIC DNA]</scope>
    <source>
        <strain evidence="2 3">KCTC 19936</strain>
    </source>
</reference>
<comment type="caution">
    <text evidence="2">The sequence shown here is derived from an EMBL/GenBank/DDBJ whole genome shotgun (WGS) entry which is preliminary data.</text>
</comment>
<evidence type="ECO:0000313" key="2">
    <source>
        <dbReference type="EMBL" id="KGN34908.1"/>
    </source>
</evidence>
<feature type="domain" description="N-acetyltransferase" evidence="1">
    <location>
        <begin position="1"/>
        <end position="83"/>
    </location>
</feature>
<dbReference type="STRING" id="1385520.N802_02440"/>
<organism evidence="2 3">
    <name type="scientific">Knoellia sinensis KCTC 19936</name>
    <dbReference type="NCBI Taxonomy" id="1385520"/>
    <lineage>
        <taxon>Bacteria</taxon>
        <taxon>Bacillati</taxon>
        <taxon>Actinomycetota</taxon>
        <taxon>Actinomycetes</taxon>
        <taxon>Micrococcales</taxon>
        <taxon>Intrasporangiaceae</taxon>
        <taxon>Knoellia</taxon>
    </lineage>
</organism>
<dbReference type="EMBL" id="AVPJ01000001">
    <property type="protein sequence ID" value="KGN34908.1"/>
    <property type="molecule type" value="Genomic_DNA"/>
</dbReference>
<evidence type="ECO:0000259" key="1">
    <source>
        <dbReference type="PROSITE" id="PS51186"/>
    </source>
</evidence>